<comment type="caution">
    <text evidence="5">The sequence shown here is derived from an EMBL/GenBank/DDBJ whole genome shotgun (WGS) entry which is preliminary data.</text>
</comment>
<evidence type="ECO:0000313" key="5">
    <source>
        <dbReference type="EMBL" id="RMZ58583.1"/>
    </source>
</evidence>
<gene>
    <name evidence="5" type="ORF">D1632_13330</name>
</gene>
<dbReference type="PANTHER" id="PTHR43004">
    <property type="entry name" value="TRK SYSTEM POTASSIUM UPTAKE PROTEIN"/>
    <property type="match status" value="1"/>
</dbReference>
<evidence type="ECO:0000256" key="3">
    <source>
        <dbReference type="ARBA" id="ARBA00022827"/>
    </source>
</evidence>
<name>A0A3M7L772_9FLAO</name>
<keyword evidence="6" id="KW-1185">Reference proteome</keyword>
<dbReference type="PANTHER" id="PTHR43004:SF19">
    <property type="entry name" value="BINDING MONOOXYGENASE, PUTATIVE (JCVI)-RELATED"/>
    <property type="match status" value="1"/>
</dbReference>
<sequence length="485" mass="54626">MSTQRVDVIIIGAGPVGLMCAYLGQICGLRTMIIDKSPGPLEVGRADALNARTLQLFELVNLFDELYPLGKPCNTSSVWSNGRFTSRQSTWWNELEGCLHKHFLMLGQSYVEKLLSKTLEDRKAGVNRLTMVESIEFLGDGCVTSLSNGEIIQSSYVIGADGSRSTVRSLFNIPFDIIRPQLIWAVIDGIIDTDFPKVPEIITFQTDTSDVAWIPREGEIDRFYVRMDKKDFSIDEVIGKINHAMKPHTLKFKEVVWFSQFSVKESIAEKFHVNKKVFLAGDACHIHSVNGGQGLNTGLADAFNLMWKLNMVINFNAPTELLQTYEDERRPIAQSVIKASGDLVRSTKYSDKGTHAEDYVKTVQKYAGNITGMGICYGDQGISGSRIFDFKMYKGSIETRLYSVLNYSHFTLLIFGDIELSLDIPEFVKIIQIYPQKQSVHFWADNTPYEGKAILVRPDSYIESCTSLENVESILFDYLARIYAI</sequence>
<dbReference type="PRINTS" id="PR00420">
    <property type="entry name" value="RNGMNOXGNASE"/>
</dbReference>
<proteinExistence type="predicted"/>
<dbReference type="InterPro" id="IPR036188">
    <property type="entry name" value="FAD/NAD-bd_sf"/>
</dbReference>
<evidence type="ECO:0000313" key="6">
    <source>
        <dbReference type="Proteomes" id="UP000267524"/>
    </source>
</evidence>
<comment type="cofactor">
    <cofactor evidence="1">
        <name>FAD</name>
        <dbReference type="ChEBI" id="CHEBI:57692"/>
    </cofactor>
</comment>
<dbReference type="GO" id="GO:0016709">
    <property type="term" value="F:oxidoreductase activity, acting on paired donors, with incorporation or reduction of molecular oxygen, NAD(P)H as one donor, and incorporation of one atom of oxygen"/>
    <property type="evidence" value="ECO:0007669"/>
    <property type="project" value="UniProtKB-ARBA"/>
</dbReference>
<dbReference type="InterPro" id="IPR050641">
    <property type="entry name" value="RIFMO-like"/>
</dbReference>
<dbReference type="AlphaFoldDB" id="A0A3M7L772"/>
<dbReference type="GO" id="GO:0071949">
    <property type="term" value="F:FAD binding"/>
    <property type="evidence" value="ECO:0007669"/>
    <property type="project" value="InterPro"/>
</dbReference>
<evidence type="ECO:0000259" key="4">
    <source>
        <dbReference type="Pfam" id="PF01494"/>
    </source>
</evidence>
<keyword evidence="2" id="KW-0285">Flavoprotein</keyword>
<evidence type="ECO:0000256" key="2">
    <source>
        <dbReference type="ARBA" id="ARBA00022630"/>
    </source>
</evidence>
<keyword evidence="3" id="KW-0274">FAD</keyword>
<dbReference type="SUPFAM" id="SSF51905">
    <property type="entry name" value="FAD/NAD(P)-binding domain"/>
    <property type="match status" value="1"/>
</dbReference>
<dbReference type="SUPFAM" id="SSF54373">
    <property type="entry name" value="FAD-linked reductases, C-terminal domain"/>
    <property type="match status" value="1"/>
</dbReference>
<dbReference type="InterPro" id="IPR002938">
    <property type="entry name" value="FAD-bd"/>
</dbReference>
<accession>A0A3M7L772</accession>
<dbReference type="EMBL" id="QWIV01000014">
    <property type="protein sequence ID" value="RMZ58583.1"/>
    <property type="molecule type" value="Genomic_DNA"/>
</dbReference>
<organism evidence="5 6">
    <name type="scientific">Chryseobacterium nematophagum</name>
    <dbReference type="NCBI Taxonomy" id="2305228"/>
    <lineage>
        <taxon>Bacteria</taxon>
        <taxon>Pseudomonadati</taxon>
        <taxon>Bacteroidota</taxon>
        <taxon>Flavobacteriia</taxon>
        <taxon>Flavobacteriales</taxon>
        <taxon>Weeksellaceae</taxon>
        <taxon>Chryseobacterium group</taxon>
        <taxon>Chryseobacterium</taxon>
    </lineage>
</organism>
<evidence type="ECO:0000256" key="1">
    <source>
        <dbReference type="ARBA" id="ARBA00001974"/>
    </source>
</evidence>
<dbReference type="Pfam" id="PF01494">
    <property type="entry name" value="FAD_binding_3"/>
    <property type="match status" value="1"/>
</dbReference>
<feature type="domain" description="FAD-binding" evidence="4">
    <location>
        <begin position="5"/>
        <end position="339"/>
    </location>
</feature>
<dbReference type="NCBIfam" id="NF005531">
    <property type="entry name" value="PRK07190.1"/>
    <property type="match status" value="1"/>
</dbReference>
<reference evidence="5 6" key="1">
    <citation type="submission" date="2018-08" db="EMBL/GenBank/DDBJ databases">
        <title>Chryseobacterium nematophagum: a novel matrix digesting pathogen of nematodes.</title>
        <authorList>
            <person name="Page A."/>
            <person name="Roberts M."/>
            <person name="Felix M.-A."/>
            <person name="Weir W."/>
        </authorList>
    </citation>
    <scope>NUCLEOTIDE SEQUENCE [LARGE SCALE GENOMIC DNA]</scope>
    <source>
        <strain evidence="5 6">JUb275</strain>
    </source>
</reference>
<dbReference type="Gene3D" id="3.50.50.60">
    <property type="entry name" value="FAD/NAD(P)-binding domain"/>
    <property type="match status" value="1"/>
</dbReference>
<dbReference type="Gene3D" id="3.30.9.10">
    <property type="entry name" value="D-Amino Acid Oxidase, subunit A, domain 2"/>
    <property type="match status" value="1"/>
</dbReference>
<dbReference type="RefSeq" id="WP_122547732.1">
    <property type="nucleotide sequence ID" value="NZ_QWIV01000014.1"/>
</dbReference>
<dbReference type="Proteomes" id="UP000267524">
    <property type="component" value="Unassembled WGS sequence"/>
</dbReference>
<protein>
    <submittedName>
        <fullName evidence="5">FAD-binding protein</fullName>
    </submittedName>
</protein>